<dbReference type="AlphaFoldDB" id="A0A8H7V8K9"/>
<dbReference type="InterPro" id="IPR001969">
    <property type="entry name" value="Aspartic_peptidase_AS"/>
</dbReference>
<accession>A0A8H7V8K9</accession>
<keyword evidence="4" id="KW-1185">Reference proteome</keyword>
<gene>
    <name evidence="3" type="ORF">INT45_000312</name>
</gene>
<keyword evidence="1" id="KW-0064">Aspartyl protease</keyword>
<evidence type="ECO:0000313" key="3">
    <source>
        <dbReference type="EMBL" id="KAG2214176.1"/>
    </source>
</evidence>
<dbReference type="Proteomes" id="UP000646827">
    <property type="component" value="Unassembled WGS sequence"/>
</dbReference>
<comment type="caution">
    <text evidence="3">The sequence shown here is derived from an EMBL/GenBank/DDBJ whole genome shotgun (WGS) entry which is preliminary data.</text>
</comment>
<reference evidence="3 4" key="1">
    <citation type="submission" date="2020-12" db="EMBL/GenBank/DDBJ databases">
        <title>Metabolic potential, ecology and presence of endohyphal bacteria is reflected in genomic diversity of Mucoromycotina.</title>
        <authorList>
            <person name="Muszewska A."/>
            <person name="Okrasinska A."/>
            <person name="Steczkiewicz K."/>
            <person name="Drgas O."/>
            <person name="Orlowska M."/>
            <person name="Perlinska-Lenart U."/>
            <person name="Aleksandrzak-Piekarczyk T."/>
            <person name="Szatraj K."/>
            <person name="Zielenkiewicz U."/>
            <person name="Pilsyk S."/>
            <person name="Malc E."/>
            <person name="Mieczkowski P."/>
            <person name="Kruszewska J.S."/>
            <person name="Biernat P."/>
            <person name="Pawlowska J."/>
        </authorList>
    </citation>
    <scope>NUCLEOTIDE SEQUENCE [LARGE SCALE GENOMIC DNA]</scope>
    <source>
        <strain evidence="3 4">CBS 142.35</strain>
    </source>
</reference>
<dbReference type="SUPFAM" id="SSF50630">
    <property type="entry name" value="Acid proteases"/>
    <property type="match status" value="1"/>
</dbReference>
<feature type="compositionally biased region" description="Basic and acidic residues" evidence="2">
    <location>
        <begin position="81"/>
        <end position="95"/>
    </location>
</feature>
<keyword evidence="1" id="KW-0378">Hydrolase</keyword>
<feature type="compositionally biased region" description="Basic residues" evidence="2">
    <location>
        <begin position="68"/>
        <end position="79"/>
    </location>
</feature>
<evidence type="ECO:0000256" key="1">
    <source>
        <dbReference type="ARBA" id="ARBA00022750"/>
    </source>
</evidence>
<proteinExistence type="predicted"/>
<evidence type="ECO:0000313" key="4">
    <source>
        <dbReference type="Proteomes" id="UP000646827"/>
    </source>
</evidence>
<sequence>TKYNSTFQAAFVECTDVSEAEALSRYISGLKSQTKKYVELEEPRVLCKAMKLAENYDNASFGSYHSSSSHHKSHMRNKLPGRTDTRKINPGKDPDGSMPLEDNSAEGANGQSSKDKRHQTIRIPGFCETYPCCFLLDSGATHNFVSLDFIEKHGLQHLLKPDKGCITFGNETKANSSYFADVKIQFNQGYSRVIRVYTGIKSLKHDLILGKPWHFDEEPRINWKTHEVIVDGTNIQTQDNVDSQEIKPEVHFISLRQFNRMRRQGDLEAYAIVLKDYMDDNIKDKDLCAHSSRRSHERGGGQANEKLNKDL</sequence>
<feature type="non-terminal residue" evidence="3">
    <location>
        <position position="1"/>
    </location>
</feature>
<keyword evidence="1" id="KW-0645">Protease</keyword>
<protein>
    <submittedName>
        <fullName evidence="3">Uncharacterized protein</fullName>
    </submittedName>
</protein>
<dbReference type="InterPro" id="IPR021109">
    <property type="entry name" value="Peptidase_aspartic_dom_sf"/>
</dbReference>
<dbReference type="PROSITE" id="PS00141">
    <property type="entry name" value="ASP_PROTEASE"/>
    <property type="match status" value="1"/>
</dbReference>
<dbReference type="Pfam" id="PF08284">
    <property type="entry name" value="RVP_2"/>
    <property type="match status" value="1"/>
</dbReference>
<evidence type="ECO:0000256" key="2">
    <source>
        <dbReference type="SAM" id="MobiDB-lite"/>
    </source>
</evidence>
<feature type="region of interest" description="Disordered" evidence="2">
    <location>
        <begin position="291"/>
        <end position="311"/>
    </location>
</feature>
<dbReference type="EMBL" id="JAEPRB010000626">
    <property type="protein sequence ID" value="KAG2214176.1"/>
    <property type="molecule type" value="Genomic_DNA"/>
</dbReference>
<name>A0A8H7V8K9_9FUNG</name>
<organism evidence="3 4">
    <name type="scientific">Circinella minor</name>
    <dbReference type="NCBI Taxonomy" id="1195481"/>
    <lineage>
        <taxon>Eukaryota</taxon>
        <taxon>Fungi</taxon>
        <taxon>Fungi incertae sedis</taxon>
        <taxon>Mucoromycota</taxon>
        <taxon>Mucoromycotina</taxon>
        <taxon>Mucoromycetes</taxon>
        <taxon>Mucorales</taxon>
        <taxon>Lichtheimiaceae</taxon>
        <taxon>Circinella</taxon>
    </lineage>
</organism>
<feature type="region of interest" description="Disordered" evidence="2">
    <location>
        <begin position="63"/>
        <end position="117"/>
    </location>
</feature>
<dbReference type="Gene3D" id="2.40.70.10">
    <property type="entry name" value="Acid Proteases"/>
    <property type="match status" value="1"/>
</dbReference>
<dbReference type="GO" id="GO:0004190">
    <property type="term" value="F:aspartic-type endopeptidase activity"/>
    <property type="evidence" value="ECO:0007669"/>
    <property type="project" value="UniProtKB-KW"/>
</dbReference>
<dbReference type="GO" id="GO:0006508">
    <property type="term" value="P:proteolysis"/>
    <property type="evidence" value="ECO:0007669"/>
    <property type="project" value="InterPro"/>
</dbReference>
<dbReference type="OrthoDB" id="2290219at2759"/>
<dbReference type="CDD" id="cd00303">
    <property type="entry name" value="retropepsin_like"/>
    <property type="match status" value="1"/>
</dbReference>